<reference evidence="10" key="1">
    <citation type="journal article" date="2023" name="Int. J. Syst. Evol. Microbiol.">
        <title>Methylocystis iwaonis sp. nov., a type II methane-oxidizing bacterium from surface soil of a rice paddy field in Japan, and emended description of the genus Methylocystis (ex Whittenbury et al. 1970) Bowman et al. 1993.</title>
        <authorList>
            <person name="Kaise H."/>
            <person name="Sawadogo J.B."/>
            <person name="Alam M.S."/>
            <person name="Ueno C."/>
            <person name="Dianou D."/>
            <person name="Shinjo R."/>
            <person name="Asakawa S."/>
        </authorList>
    </citation>
    <scope>NUCLEOTIDE SEQUENCE</scope>
    <source>
        <strain evidence="10">LMG27198</strain>
    </source>
</reference>
<proteinExistence type="inferred from homology"/>
<dbReference type="PIRSF" id="PIRSF004692">
    <property type="entry name" value="KdsD_KpsF"/>
    <property type="match status" value="1"/>
</dbReference>
<feature type="site" description="Catalytically relevant" evidence="6">
    <location>
        <position position="145"/>
    </location>
</feature>
<dbReference type="PROSITE" id="PS51371">
    <property type="entry name" value="CBS"/>
    <property type="match status" value="2"/>
</dbReference>
<evidence type="ECO:0000259" key="8">
    <source>
        <dbReference type="PROSITE" id="PS51371"/>
    </source>
</evidence>
<evidence type="ECO:0000313" key="10">
    <source>
        <dbReference type="EMBL" id="GLI94755.1"/>
    </source>
</evidence>
<dbReference type="GO" id="GO:0046872">
    <property type="term" value="F:metal ion binding"/>
    <property type="evidence" value="ECO:0007669"/>
    <property type="project" value="UniProtKB-KW"/>
</dbReference>
<evidence type="ECO:0000256" key="1">
    <source>
        <dbReference type="ARBA" id="ARBA00008165"/>
    </source>
</evidence>
<dbReference type="Pfam" id="PF00571">
    <property type="entry name" value="CBS"/>
    <property type="match status" value="2"/>
</dbReference>
<evidence type="ECO:0000259" key="9">
    <source>
        <dbReference type="PROSITE" id="PS51464"/>
    </source>
</evidence>
<organism evidence="10 11">
    <name type="scientific">Methylocystis echinoides</name>
    <dbReference type="NCBI Taxonomy" id="29468"/>
    <lineage>
        <taxon>Bacteria</taxon>
        <taxon>Pseudomonadati</taxon>
        <taxon>Pseudomonadota</taxon>
        <taxon>Alphaproteobacteria</taxon>
        <taxon>Hyphomicrobiales</taxon>
        <taxon>Methylocystaceae</taxon>
        <taxon>Methylocystis</taxon>
    </lineage>
</organism>
<evidence type="ECO:0000256" key="7">
    <source>
        <dbReference type="PROSITE-ProRule" id="PRU00703"/>
    </source>
</evidence>
<dbReference type="InterPro" id="IPR004800">
    <property type="entry name" value="KdsD/KpsF-type"/>
</dbReference>
<evidence type="ECO:0000256" key="5">
    <source>
        <dbReference type="PIRSR" id="PIRSR004692-2"/>
    </source>
</evidence>
<dbReference type="Pfam" id="PF01380">
    <property type="entry name" value="SIS"/>
    <property type="match status" value="1"/>
</dbReference>
<dbReference type="InterPro" id="IPR050986">
    <property type="entry name" value="GutQ/KpsF_isomerases"/>
</dbReference>
<dbReference type="InterPro" id="IPR001347">
    <property type="entry name" value="SIS_dom"/>
</dbReference>
<dbReference type="EMBL" id="BSEC01000001">
    <property type="protein sequence ID" value="GLI94755.1"/>
    <property type="molecule type" value="Genomic_DNA"/>
</dbReference>
<dbReference type="GO" id="GO:0005975">
    <property type="term" value="P:carbohydrate metabolic process"/>
    <property type="evidence" value="ECO:0007669"/>
    <property type="project" value="InterPro"/>
</dbReference>
<feature type="domain" description="CBS" evidence="8">
    <location>
        <begin position="203"/>
        <end position="261"/>
    </location>
</feature>
<dbReference type="Proteomes" id="UP001144323">
    <property type="component" value="Unassembled WGS sequence"/>
</dbReference>
<feature type="domain" description="SIS" evidence="9">
    <location>
        <begin position="32"/>
        <end position="177"/>
    </location>
</feature>
<dbReference type="InterPro" id="IPR046342">
    <property type="entry name" value="CBS_dom_sf"/>
</dbReference>
<keyword evidence="10" id="KW-0413">Isomerase</keyword>
<dbReference type="GO" id="GO:1901135">
    <property type="term" value="P:carbohydrate derivative metabolic process"/>
    <property type="evidence" value="ECO:0007669"/>
    <property type="project" value="InterPro"/>
</dbReference>
<dbReference type="PANTHER" id="PTHR42745">
    <property type="match status" value="1"/>
</dbReference>
<dbReference type="GO" id="GO:0097367">
    <property type="term" value="F:carbohydrate derivative binding"/>
    <property type="evidence" value="ECO:0007669"/>
    <property type="project" value="InterPro"/>
</dbReference>
<dbReference type="InterPro" id="IPR035474">
    <property type="entry name" value="SIS_Kpsf"/>
</dbReference>
<dbReference type="SUPFAM" id="SSF53697">
    <property type="entry name" value="SIS domain"/>
    <property type="match status" value="1"/>
</dbReference>
<dbReference type="PROSITE" id="PS51464">
    <property type="entry name" value="SIS"/>
    <property type="match status" value="1"/>
</dbReference>
<dbReference type="SMART" id="SM00116">
    <property type="entry name" value="CBS"/>
    <property type="match status" value="2"/>
</dbReference>
<comment type="caution">
    <text evidence="10">The sequence shown here is derived from an EMBL/GenBank/DDBJ whole genome shotgun (WGS) entry which is preliminary data.</text>
</comment>
<feature type="site" description="Catalytically relevant" evidence="6">
    <location>
        <position position="104"/>
    </location>
</feature>
<dbReference type="Gene3D" id="3.40.50.10490">
    <property type="entry name" value="Glucose-6-phosphate isomerase like protein, domain 1"/>
    <property type="match status" value="1"/>
</dbReference>
<evidence type="ECO:0000256" key="4">
    <source>
        <dbReference type="PIRNR" id="PIRNR004692"/>
    </source>
</evidence>
<dbReference type="RefSeq" id="WP_281804931.1">
    <property type="nucleotide sequence ID" value="NZ_BSEC01000001.1"/>
</dbReference>
<keyword evidence="5" id="KW-0862">Zinc</keyword>
<feature type="domain" description="CBS" evidence="8">
    <location>
        <begin position="270"/>
        <end position="322"/>
    </location>
</feature>
<dbReference type="InterPro" id="IPR046348">
    <property type="entry name" value="SIS_dom_sf"/>
</dbReference>
<dbReference type="FunFam" id="3.40.50.10490:FF:000011">
    <property type="entry name" value="Arabinose 5-phosphate isomerase"/>
    <property type="match status" value="1"/>
</dbReference>
<feature type="binding site" evidence="5">
    <location>
        <position position="75"/>
    </location>
    <ligand>
        <name>Zn(2+)</name>
        <dbReference type="ChEBI" id="CHEBI:29105"/>
    </ligand>
</feature>
<gene>
    <name evidence="10" type="primary">kpsF</name>
    <name evidence="10" type="ORF">LMG27198_37470</name>
</gene>
<feature type="site" description="Catalytically relevant" evidence="6">
    <location>
        <position position="186"/>
    </location>
</feature>
<keyword evidence="3 7" id="KW-0129">CBS domain</keyword>
<dbReference type="CDD" id="cd04604">
    <property type="entry name" value="CBS_pair_SIS_assoc"/>
    <property type="match status" value="1"/>
</dbReference>
<evidence type="ECO:0000256" key="3">
    <source>
        <dbReference type="ARBA" id="ARBA00023122"/>
    </source>
</evidence>
<dbReference type="Gene3D" id="3.10.580.10">
    <property type="entry name" value="CBS-domain"/>
    <property type="match status" value="1"/>
</dbReference>
<dbReference type="CDD" id="cd05014">
    <property type="entry name" value="SIS_Kpsf"/>
    <property type="match status" value="1"/>
</dbReference>
<dbReference type="AlphaFoldDB" id="A0A9W6GXQ3"/>
<feature type="site" description="Catalytically relevant" evidence="6">
    <location>
        <position position="52"/>
    </location>
</feature>
<comment type="similarity">
    <text evidence="1 4">Belongs to the SIS family. GutQ/KpsF subfamily.</text>
</comment>
<keyword evidence="11" id="KW-1185">Reference proteome</keyword>
<dbReference type="NCBIfam" id="TIGR00393">
    <property type="entry name" value="kpsF"/>
    <property type="match status" value="1"/>
</dbReference>
<keyword evidence="2" id="KW-0677">Repeat</keyword>
<keyword evidence="5" id="KW-0479">Metal-binding</keyword>
<protein>
    <submittedName>
        <fullName evidence="10">Arabinose 5-phosphate isomerase</fullName>
    </submittedName>
</protein>
<evidence type="ECO:0000256" key="6">
    <source>
        <dbReference type="PIRSR" id="PIRSR004692-3"/>
    </source>
</evidence>
<evidence type="ECO:0000256" key="2">
    <source>
        <dbReference type="ARBA" id="ARBA00022737"/>
    </source>
</evidence>
<dbReference type="PANTHER" id="PTHR42745:SF1">
    <property type="entry name" value="ARABINOSE 5-PHOSPHATE ISOMERASE KDSD"/>
    <property type="match status" value="1"/>
</dbReference>
<evidence type="ECO:0000313" key="11">
    <source>
        <dbReference type="Proteomes" id="UP001144323"/>
    </source>
</evidence>
<dbReference type="GO" id="GO:0019146">
    <property type="term" value="F:arabinose-5-phosphate isomerase activity"/>
    <property type="evidence" value="ECO:0007669"/>
    <property type="project" value="UniProtKB-ARBA"/>
</dbReference>
<name>A0A9W6GXQ3_9HYPH</name>
<dbReference type="InterPro" id="IPR000644">
    <property type="entry name" value="CBS_dom"/>
</dbReference>
<accession>A0A9W6GXQ3</accession>
<sequence>MNHLENALRTIDIEIKALDAAKKNLGPSFSGLVEMIRSRPPHGRVVVMGVGKSGHIANKIAATLASTGTPSFFVHPAEAGHGDLGMITPADIVLAISQSGQTDELLRILPYFKRHGVKLAAMTGGLASDLARHAELVIDTSVPEEACPLGLAPTSSTTLALALGDALAICLLKANGFTRDDFARTHPHGKLGRSLLVTIADVMTPFEQAPIVSPNIPVRDALFLMSKGGMGFLIVTDDARRAVGVFTDGDLRRCLDRDLDIKTALIDDVMIRNFSSVEDGQLAVEAVNLMENQKVSALPVIDGDRRVVGAINMRQLLRAGII</sequence>